<dbReference type="RefSeq" id="WP_118327283.1">
    <property type="nucleotide sequence ID" value="NZ_JBBNFZ010000169.1"/>
</dbReference>
<comment type="caution">
    <text evidence="2">Lacks conserved residue(s) required for the propagation of feature annotation.</text>
</comment>
<dbReference type="Proteomes" id="UP000283683">
    <property type="component" value="Unassembled WGS sequence"/>
</dbReference>
<keyword evidence="1 2" id="KW-0238">DNA-binding</keyword>
<name>A0A413DGS2_9FIRM</name>
<gene>
    <name evidence="5" type="ORF">DWV45_14565</name>
</gene>
<evidence type="ECO:0000256" key="4">
    <source>
        <dbReference type="SAM" id="MobiDB-lite"/>
    </source>
</evidence>
<feature type="region of interest" description="Disordered" evidence="4">
    <location>
        <begin position="103"/>
        <end position="132"/>
    </location>
</feature>
<evidence type="ECO:0000256" key="1">
    <source>
        <dbReference type="ARBA" id="ARBA00023125"/>
    </source>
</evidence>
<dbReference type="InterPro" id="IPR011344">
    <property type="entry name" value="ssDNA-bd"/>
</dbReference>
<dbReference type="InterPro" id="IPR012340">
    <property type="entry name" value="NA-bd_OB-fold"/>
</dbReference>
<reference evidence="5 6" key="1">
    <citation type="submission" date="2018-08" db="EMBL/GenBank/DDBJ databases">
        <title>A genome reference for cultivated species of the human gut microbiota.</title>
        <authorList>
            <person name="Zou Y."/>
            <person name="Xue W."/>
            <person name="Luo G."/>
        </authorList>
    </citation>
    <scope>NUCLEOTIDE SEQUENCE [LARGE SCALE GENOMIC DNA]</scope>
    <source>
        <strain evidence="5 6">AF06-19</strain>
    </source>
</reference>
<dbReference type="InterPro" id="IPR000424">
    <property type="entry name" value="Primosome_PriB/ssb"/>
</dbReference>
<dbReference type="PIRSF" id="PIRSF002070">
    <property type="entry name" value="SSB"/>
    <property type="match status" value="1"/>
</dbReference>
<dbReference type="PROSITE" id="PS50935">
    <property type="entry name" value="SSB"/>
    <property type="match status" value="1"/>
</dbReference>
<evidence type="ECO:0000313" key="5">
    <source>
        <dbReference type="EMBL" id="RGW85146.1"/>
    </source>
</evidence>
<dbReference type="GO" id="GO:0006260">
    <property type="term" value="P:DNA replication"/>
    <property type="evidence" value="ECO:0007669"/>
    <property type="project" value="InterPro"/>
</dbReference>
<accession>A0A413DGS2</accession>
<dbReference type="PANTHER" id="PTHR10302:SF27">
    <property type="entry name" value="SINGLE-STRANDED DNA-BINDING PROTEIN"/>
    <property type="match status" value="1"/>
</dbReference>
<evidence type="ECO:0000256" key="3">
    <source>
        <dbReference type="PIRNR" id="PIRNR002070"/>
    </source>
</evidence>
<dbReference type="Pfam" id="PF00436">
    <property type="entry name" value="SSB"/>
    <property type="match status" value="1"/>
</dbReference>
<dbReference type="CDD" id="cd04496">
    <property type="entry name" value="SSB_OBF"/>
    <property type="match status" value="1"/>
</dbReference>
<organism evidence="5 6">
    <name type="scientific">Agathobacter rectalis</name>
    <dbReference type="NCBI Taxonomy" id="39491"/>
    <lineage>
        <taxon>Bacteria</taxon>
        <taxon>Bacillati</taxon>
        <taxon>Bacillota</taxon>
        <taxon>Clostridia</taxon>
        <taxon>Lachnospirales</taxon>
        <taxon>Lachnospiraceae</taxon>
        <taxon>Agathobacter</taxon>
    </lineage>
</organism>
<feature type="compositionally biased region" description="Basic and acidic residues" evidence="4">
    <location>
        <begin position="103"/>
        <end position="119"/>
    </location>
</feature>
<dbReference type="SUPFAM" id="SSF50249">
    <property type="entry name" value="Nucleic acid-binding proteins"/>
    <property type="match status" value="1"/>
</dbReference>
<evidence type="ECO:0000256" key="2">
    <source>
        <dbReference type="HAMAP-Rule" id="MF_00984"/>
    </source>
</evidence>
<dbReference type="HAMAP" id="MF_00984">
    <property type="entry name" value="SSB"/>
    <property type="match status" value="1"/>
</dbReference>
<dbReference type="NCBIfam" id="TIGR00621">
    <property type="entry name" value="ssb"/>
    <property type="match status" value="1"/>
</dbReference>
<comment type="caution">
    <text evidence="5">The sequence shown here is derived from an EMBL/GenBank/DDBJ whole genome shotgun (WGS) entry which is preliminary data.</text>
</comment>
<proteinExistence type="inferred from homology"/>
<sequence>MNKCIFMGRLTRDPEIRYTQSEKPVAVINYTLAVDRRYKREGEPSADFINFVAYGAAAEFAEKYFKKGTKLVVVARCQTRTYTNNEGKKVYVTEFIVEDQEFAESKRAAGGEPETEKDGFMQMPEGEELPFN</sequence>
<dbReference type="GO" id="GO:0003697">
    <property type="term" value="F:single-stranded DNA binding"/>
    <property type="evidence" value="ECO:0007669"/>
    <property type="project" value="UniProtKB-UniRule"/>
</dbReference>
<protein>
    <recommendedName>
        <fullName evidence="2 3">Single-stranded DNA-binding protein</fullName>
        <shortName evidence="2">SSB</shortName>
    </recommendedName>
</protein>
<dbReference type="Gene3D" id="2.40.50.140">
    <property type="entry name" value="Nucleic acid-binding proteins"/>
    <property type="match status" value="1"/>
</dbReference>
<dbReference type="EMBL" id="QSAZ01000019">
    <property type="protein sequence ID" value="RGW85146.1"/>
    <property type="molecule type" value="Genomic_DNA"/>
</dbReference>
<dbReference type="PANTHER" id="PTHR10302">
    <property type="entry name" value="SINGLE-STRANDED DNA-BINDING PROTEIN"/>
    <property type="match status" value="1"/>
</dbReference>
<comment type="subunit">
    <text evidence="2">Homotetramer.</text>
</comment>
<dbReference type="AlphaFoldDB" id="A0A413DGS2"/>
<dbReference type="GO" id="GO:0009295">
    <property type="term" value="C:nucleoid"/>
    <property type="evidence" value="ECO:0007669"/>
    <property type="project" value="TreeGrafter"/>
</dbReference>
<evidence type="ECO:0000313" key="6">
    <source>
        <dbReference type="Proteomes" id="UP000283683"/>
    </source>
</evidence>